<dbReference type="Proteomes" id="UP000566711">
    <property type="component" value="Unassembled WGS sequence"/>
</dbReference>
<dbReference type="SUPFAM" id="SSF54506">
    <property type="entry name" value="Diaminopimelate epimerase-like"/>
    <property type="match status" value="1"/>
</dbReference>
<dbReference type="AlphaFoldDB" id="A0A7W2EKX2"/>
<reference evidence="1 2" key="1">
    <citation type="submission" date="2020-07" db="EMBL/GenBank/DDBJ databases">
        <title>Novel species isolated from subtropical streams in China.</title>
        <authorList>
            <person name="Lu H."/>
        </authorList>
    </citation>
    <scope>NUCLEOTIDE SEQUENCE [LARGE SCALE GENOMIC DNA]</scope>
    <source>
        <strain evidence="1 2">FT3S</strain>
    </source>
</reference>
<name>A0A7W2EKX2_9BURK</name>
<evidence type="ECO:0000313" key="1">
    <source>
        <dbReference type="EMBL" id="MBA5607822.1"/>
    </source>
</evidence>
<dbReference type="Pfam" id="PF02567">
    <property type="entry name" value="PhzC-PhzF"/>
    <property type="match status" value="1"/>
</dbReference>
<proteinExistence type="predicted"/>
<dbReference type="Gene3D" id="3.10.310.10">
    <property type="entry name" value="Diaminopimelate Epimerase, Chain A, domain 1"/>
    <property type="match status" value="2"/>
</dbReference>
<dbReference type="RefSeq" id="WP_182220025.1">
    <property type="nucleotide sequence ID" value="NZ_JACEZS010000022.1"/>
</dbReference>
<evidence type="ECO:0000313" key="2">
    <source>
        <dbReference type="Proteomes" id="UP000566711"/>
    </source>
</evidence>
<dbReference type="GO" id="GO:0003824">
    <property type="term" value="F:catalytic activity"/>
    <property type="evidence" value="ECO:0007669"/>
    <property type="project" value="InterPro"/>
</dbReference>
<dbReference type="PIRSF" id="PIRSF016184">
    <property type="entry name" value="PhzC_PhzF"/>
    <property type="match status" value="1"/>
</dbReference>
<keyword evidence="2" id="KW-1185">Reference proteome</keyword>
<dbReference type="EMBL" id="JACEZS010000022">
    <property type="protein sequence ID" value="MBA5607822.1"/>
    <property type="molecule type" value="Genomic_DNA"/>
</dbReference>
<protein>
    <submittedName>
        <fullName evidence="1">PhzF family phenazine biosynthesis protein</fullName>
    </submittedName>
</protein>
<accession>A0A7W2EKX2</accession>
<gene>
    <name evidence="1" type="ORF">H3H36_20920</name>
</gene>
<sequence length="272" mass="28223">MTTTIQEVACFGATPSSGNAALVIQGDHGTDAQRQQFARASGRSACVFIDPVADGDTQADWVFDYVYPHARSPLCLHATLAAGRVLLSEQRPALRARTALKGQLLDLALDGGEVAILLAPQTPPAVTVAPNLPAALLAAPGLALASAPAIASVGSPKLLLEVADSATLLALRPDLARIADWGREHGVSGCYVYCRRPDGAYEGRNFNHLDPALEDTATGVAAGALTIQLGQAVTLYQGAQLGQPCLIRTAMRDGRIAIGGAARLLPTPMQSC</sequence>
<organism evidence="1 2">
    <name type="scientific">Rugamonas fusca</name>
    <dbReference type="NCBI Taxonomy" id="2758568"/>
    <lineage>
        <taxon>Bacteria</taxon>
        <taxon>Pseudomonadati</taxon>
        <taxon>Pseudomonadota</taxon>
        <taxon>Betaproteobacteria</taxon>
        <taxon>Burkholderiales</taxon>
        <taxon>Oxalobacteraceae</taxon>
        <taxon>Telluria group</taxon>
        <taxon>Rugamonas</taxon>
    </lineage>
</organism>
<dbReference type="InterPro" id="IPR003719">
    <property type="entry name" value="Phenazine_PhzF-like"/>
</dbReference>
<comment type="caution">
    <text evidence="1">The sequence shown here is derived from an EMBL/GenBank/DDBJ whole genome shotgun (WGS) entry which is preliminary data.</text>
</comment>